<proteinExistence type="predicted"/>
<organism evidence="1 2">
    <name type="scientific">Candidatus Buchananbacteria bacterium CG10_big_fil_rev_8_21_14_0_10_42_9</name>
    <dbReference type="NCBI Taxonomy" id="1974526"/>
    <lineage>
        <taxon>Bacteria</taxon>
        <taxon>Candidatus Buchananiibacteriota</taxon>
    </lineage>
</organism>
<reference evidence="2" key="1">
    <citation type="submission" date="2017-09" db="EMBL/GenBank/DDBJ databases">
        <title>Depth-based differentiation of microbial function through sediment-hosted aquifers and enrichment of novel symbionts in the deep terrestrial subsurface.</title>
        <authorList>
            <person name="Probst A.J."/>
            <person name="Ladd B."/>
            <person name="Jarett J.K."/>
            <person name="Geller-Mcgrath D.E."/>
            <person name="Sieber C.M.K."/>
            <person name="Emerson J.B."/>
            <person name="Anantharaman K."/>
            <person name="Thomas B.C."/>
            <person name="Malmstrom R."/>
            <person name="Stieglmeier M."/>
            <person name="Klingl A."/>
            <person name="Woyke T."/>
            <person name="Ryan C.M."/>
            <person name="Banfield J.F."/>
        </authorList>
    </citation>
    <scope>NUCLEOTIDE SEQUENCE [LARGE SCALE GENOMIC DNA]</scope>
</reference>
<dbReference type="EMBL" id="PEZZ01000048">
    <property type="protein sequence ID" value="PIS04599.1"/>
    <property type="molecule type" value="Genomic_DNA"/>
</dbReference>
<evidence type="ECO:0000313" key="1">
    <source>
        <dbReference type="EMBL" id="PIS04599.1"/>
    </source>
</evidence>
<comment type="caution">
    <text evidence="1">The sequence shown here is derived from an EMBL/GenBank/DDBJ whole genome shotgun (WGS) entry which is preliminary data.</text>
</comment>
<accession>A0A2H0VZQ8</accession>
<gene>
    <name evidence="1" type="ORF">COT81_05640</name>
</gene>
<evidence type="ECO:0000313" key="2">
    <source>
        <dbReference type="Proteomes" id="UP000230935"/>
    </source>
</evidence>
<protein>
    <submittedName>
        <fullName evidence="1">Uncharacterized protein</fullName>
    </submittedName>
</protein>
<sequence>MDQAVIKDVLEGQRVIENKLQDRYQAILASSDIFSKLNDADKSTVEEILKTLLNDAKKQSEIVNDYLHKYA</sequence>
<name>A0A2H0VZQ8_9BACT</name>
<dbReference type="AlphaFoldDB" id="A0A2H0VZQ8"/>
<dbReference type="Proteomes" id="UP000230935">
    <property type="component" value="Unassembled WGS sequence"/>
</dbReference>